<dbReference type="Proteomes" id="UP000326396">
    <property type="component" value="Linkage Group LG11"/>
</dbReference>
<evidence type="ECO:0000313" key="2">
    <source>
        <dbReference type="EMBL" id="KAD6796094.1"/>
    </source>
</evidence>
<dbReference type="Pfam" id="PF03101">
    <property type="entry name" value="FAR1"/>
    <property type="match status" value="1"/>
</dbReference>
<dbReference type="InterPro" id="IPR004330">
    <property type="entry name" value="FAR1_DNA_bnd_dom"/>
</dbReference>
<proteinExistence type="predicted"/>
<dbReference type="EMBL" id="SZYD01000003">
    <property type="protein sequence ID" value="KAD6796094.1"/>
    <property type="molecule type" value="Genomic_DNA"/>
</dbReference>
<feature type="domain" description="FAR1" evidence="1">
    <location>
        <begin position="84"/>
        <end position="176"/>
    </location>
</feature>
<reference evidence="2 3" key="1">
    <citation type="submission" date="2019-05" db="EMBL/GenBank/DDBJ databases">
        <title>Mikania micrantha, genome provides insights into the molecular mechanism of rapid growth.</title>
        <authorList>
            <person name="Liu B."/>
        </authorList>
    </citation>
    <scope>NUCLEOTIDE SEQUENCE [LARGE SCALE GENOMIC DNA]</scope>
    <source>
        <strain evidence="2">NLD-2019</strain>
        <tissue evidence="2">Leaf</tissue>
    </source>
</reference>
<evidence type="ECO:0000259" key="1">
    <source>
        <dbReference type="Pfam" id="PF03101"/>
    </source>
</evidence>
<dbReference type="PANTHER" id="PTHR47718:SF12">
    <property type="entry name" value="PROTEIN FAR1-RELATED SEQUENCE"/>
    <property type="match status" value="1"/>
</dbReference>
<accession>A0A5N6PQ86</accession>
<comment type="caution">
    <text evidence="2">The sequence shown here is derived from an EMBL/GenBank/DDBJ whole genome shotgun (WGS) entry which is preliminary data.</text>
</comment>
<keyword evidence="3" id="KW-1185">Reference proteome</keyword>
<evidence type="ECO:0000313" key="3">
    <source>
        <dbReference type="Proteomes" id="UP000326396"/>
    </source>
</evidence>
<protein>
    <recommendedName>
        <fullName evidence="1">FAR1 domain-containing protein</fullName>
    </recommendedName>
</protein>
<sequence>MVTNGGEDDEVLDEASLITTPLGDPVVDEDFDVLVGNSPLRCIGVDQNVYQSPNGSRFWCPDVKPDKKPIVGMIYNSWDEVYRMYETYGQLSGFGIRISGCKKWKGEITHRVLVSNKWGKPKNKKYDSLNPSSMVPARGSMFKVTDCKALIRLKAVKGSSKYMLYDFFEYHNHSLVSTDNMDLTRHGRHLNFEDIHFVHTMSLNKVGATVTHRLQSSLKGGDHNIRATRNAFKNVSRDIRMFIGDCDVQLVVQKLEQRAKNLPNFSYDFWHAGHELKAIFWADDVSKVSYGMFGDVLAFDATYSTNKDLWVPAYFREIPMCCLMKTTSRCESSNAMFKVNSSYANTLVQFLMCFDTTIDNQRYNKSLVEFQSNTTTLGFCTGLDIESKVYTISHMDKKMEFVNQFKVLAHMHDNSVECKEIPDRYVANRWRLEVLPCRVYGISSRLAVENNAEFVLRNEAMDCVSECVQQLTGQLEGLSTFVYMMKDLKEGIFNDYPTTVNPRKRSNAIEELVGQVDENCTLLIPPVGIRNKGCGTSRRLVGPGERAVENSKKNLRLCRTCNQLSYHDSRNCMGKEVQGPSV</sequence>
<gene>
    <name evidence="2" type="ORF">E3N88_06990</name>
</gene>
<dbReference type="OrthoDB" id="2402896at2759"/>
<organism evidence="2 3">
    <name type="scientific">Mikania micrantha</name>
    <name type="common">bitter vine</name>
    <dbReference type="NCBI Taxonomy" id="192012"/>
    <lineage>
        <taxon>Eukaryota</taxon>
        <taxon>Viridiplantae</taxon>
        <taxon>Streptophyta</taxon>
        <taxon>Embryophyta</taxon>
        <taxon>Tracheophyta</taxon>
        <taxon>Spermatophyta</taxon>
        <taxon>Magnoliopsida</taxon>
        <taxon>eudicotyledons</taxon>
        <taxon>Gunneridae</taxon>
        <taxon>Pentapetalae</taxon>
        <taxon>asterids</taxon>
        <taxon>campanulids</taxon>
        <taxon>Asterales</taxon>
        <taxon>Asteraceae</taxon>
        <taxon>Asteroideae</taxon>
        <taxon>Heliantheae alliance</taxon>
        <taxon>Eupatorieae</taxon>
        <taxon>Mikania</taxon>
    </lineage>
</organism>
<dbReference type="AlphaFoldDB" id="A0A5N6PQ86"/>
<dbReference type="PANTHER" id="PTHR47718">
    <property type="entry name" value="OS01G0519700 PROTEIN"/>
    <property type="match status" value="1"/>
</dbReference>
<name>A0A5N6PQ86_9ASTR</name>